<gene>
    <name evidence="1" type="ordered locus">BATR1942_00240</name>
</gene>
<evidence type="ECO:0000313" key="1">
    <source>
        <dbReference type="EMBL" id="ADP31008.1"/>
    </source>
</evidence>
<dbReference type="EMBL" id="CP002207">
    <property type="protein sequence ID" value="ADP31008.1"/>
    <property type="molecule type" value="Genomic_DNA"/>
</dbReference>
<protein>
    <submittedName>
        <fullName evidence="1">Uncharacterized protein</fullName>
    </submittedName>
</protein>
<reference evidence="1 2" key="1">
    <citation type="journal article" date="2011" name="Front. Microbiol.">
        <title>Genomic signatures of strain selection and enhancement in Bacillus atrophaeus var. globigii, a historical biowarfare simulant.</title>
        <authorList>
            <person name="Gibbons H.S."/>
            <person name="Broomall S.M."/>
            <person name="McNew L.A."/>
            <person name="Daligault H."/>
            <person name="Chapman C."/>
            <person name="Bruce D."/>
            <person name="Karavis M."/>
            <person name="Krepps M."/>
            <person name="McGregor P.A."/>
            <person name="Hong C."/>
            <person name="Park K.H."/>
            <person name="Akmal A."/>
            <person name="Feldman A."/>
            <person name="Lin J.S."/>
            <person name="Chang W.E."/>
            <person name="Higgs B.W."/>
            <person name="Demirev P."/>
            <person name="Lindquist J."/>
            <person name="Liem A."/>
            <person name="Fochler E."/>
            <person name="Read T.D."/>
            <person name="Tapia R."/>
            <person name="Johnson S."/>
            <person name="Bishop-Lilly K.A."/>
            <person name="Detter C."/>
            <person name="Han C."/>
            <person name="Sozhamannan S."/>
            <person name="Rosenzweig C.N."/>
            <person name="Skowronski E.W."/>
        </authorList>
    </citation>
    <scope>NUCLEOTIDE SEQUENCE [LARGE SCALE GENOMIC DNA]</scope>
    <source>
        <strain evidence="1 2">1942</strain>
    </source>
</reference>
<accession>A0ABN3Z7E9</accession>
<name>A0ABN3Z7E9_BACA1</name>
<organism evidence="1 2">
    <name type="scientific">Bacillus atrophaeus (strain 1942)</name>
    <dbReference type="NCBI Taxonomy" id="720555"/>
    <lineage>
        <taxon>Bacteria</taxon>
        <taxon>Bacillati</taxon>
        <taxon>Bacillota</taxon>
        <taxon>Bacilli</taxon>
        <taxon>Bacillales</taxon>
        <taxon>Bacillaceae</taxon>
        <taxon>Bacillus</taxon>
    </lineage>
</organism>
<keyword evidence="2" id="KW-1185">Reference proteome</keyword>
<dbReference type="Proteomes" id="UP000006867">
    <property type="component" value="Chromosome"/>
</dbReference>
<evidence type="ECO:0000313" key="2">
    <source>
        <dbReference type="Proteomes" id="UP000006867"/>
    </source>
</evidence>
<proteinExistence type="predicted"/>
<sequence>MIDKTLPVAIIGGGQASPQKPTLSKEMNHSFCLNQEKKSEPIFQIMVMYGCFHPGNKSIKTIKTELIKSKQHVKLKMKSK</sequence>